<dbReference type="InterPro" id="IPR036420">
    <property type="entry name" value="BRCT_dom_sf"/>
</dbReference>
<dbReference type="GO" id="GO:0005634">
    <property type="term" value="C:nucleus"/>
    <property type="evidence" value="ECO:0007669"/>
    <property type="project" value="UniProtKB-SubCell"/>
</dbReference>
<evidence type="ECO:0000256" key="5">
    <source>
        <dbReference type="ARBA" id="ARBA00023242"/>
    </source>
</evidence>
<feature type="compositionally biased region" description="Acidic residues" evidence="6">
    <location>
        <begin position="399"/>
        <end position="413"/>
    </location>
</feature>
<feature type="region of interest" description="Disordered" evidence="6">
    <location>
        <begin position="216"/>
        <end position="298"/>
    </location>
</feature>
<dbReference type="PANTHER" id="PTHR11370">
    <property type="entry name" value="DNA-REPAIR PROTEIN XRCC1"/>
    <property type="match status" value="1"/>
</dbReference>
<feature type="region of interest" description="Disordered" evidence="6">
    <location>
        <begin position="151"/>
        <end position="171"/>
    </location>
</feature>
<evidence type="ECO:0000256" key="3">
    <source>
        <dbReference type="ARBA" id="ARBA00022763"/>
    </source>
</evidence>
<dbReference type="EMBL" id="GFPF01007336">
    <property type="protein sequence ID" value="MAA18482.1"/>
    <property type="molecule type" value="Transcribed_RNA"/>
</dbReference>
<sequence length="648" mass="71533">MPVLKIQHIVSFSSEDKVHKAENLLKPETYRKWKCATPGEKQASVILQLEKASVISSIDIGNESSAFIEVLVSRSSDSAQDYHVLLVASSFMTPMDARQGTNLNRVRMFGAEKLSQSFVKEKWDRIKIVCTQPFNKSIQYGLAFIKLHSPEENTSKAEPSPKASLGSFQLKDEEDETDLAVGAWFAKRKERASADSSTSPAAIKAASYAATALRAAEEKSLKPSKPASSRKESAEEPEESSSPLATRKPQKPPNVQTTPKPAATPEAKKQPAAEQTKPRETQKPQTPKAQKKKKMKPPKKFEELMKGVVFVLSGFQNPLRSQIRDKALEMGAKYKADWDRSCTHLVCAFLNTPKYGQVKAAGGKIVKKEWVIDSYKEKCLKPWLEYKLGNYHRPSTPEKDEDDDDEEDDAEEEERGRGATASASAPSPLGRRRRESGGGGGQAASVKRPALQAGGDTPGGKARRAQQGDKPGSAAVPTKHSDKEEGDSDFDADTDVDANDEDYDTEEEIQKVMQRQKKQEAEASKHVRPGSEADPVVGDAADDSSAIPLDLPDLPAFFAGKTFLLYGDFPEDERRALTRYIVGHDGDLKEDLDETVKFVITKSDWNDSFDEALCANESLVFLRPRWVTRCHEAGRSVPYQPFVVACPE</sequence>
<dbReference type="SUPFAM" id="SSF49785">
    <property type="entry name" value="Galactose-binding domain-like"/>
    <property type="match status" value="1"/>
</dbReference>
<dbReference type="SMART" id="SM00292">
    <property type="entry name" value="BRCT"/>
    <property type="match status" value="2"/>
</dbReference>
<keyword evidence="5" id="KW-0539">Nucleus</keyword>
<evidence type="ECO:0000256" key="4">
    <source>
        <dbReference type="ARBA" id="ARBA00023204"/>
    </source>
</evidence>
<feature type="compositionally biased region" description="Basic and acidic residues" evidence="6">
    <location>
        <begin position="517"/>
        <end position="531"/>
    </location>
</feature>
<evidence type="ECO:0000256" key="1">
    <source>
        <dbReference type="ARBA" id="ARBA00004123"/>
    </source>
</evidence>
<dbReference type="InterPro" id="IPR045080">
    <property type="entry name" value="BRCT_XRCC1_rpt1"/>
</dbReference>
<dbReference type="AlphaFoldDB" id="A0A224YXC9"/>
<dbReference type="InterPro" id="IPR008979">
    <property type="entry name" value="Galactose-bd-like_sf"/>
</dbReference>
<dbReference type="GO" id="GO:0006284">
    <property type="term" value="P:base-excision repair"/>
    <property type="evidence" value="ECO:0007669"/>
    <property type="project" value="InterPro"/>
</dbReference>
<evidence type="ECO:0000259" key="7">
    <source>
        <dbReference type="PROSITE" id="PS50172"/>
    </source>
</evidence>
<feature type="domain" description="BRCT" evidence="7">
    <location>
        <begin position="553"/>
        <end position="644"/>
    </location>
</feature>
<evidence type="ECO:0000256" key="2">
    <source>
        <dbReference type="ARBA" id="ARBA00022737"/>
    </source>
</evidence>
<dbReference type="GO" id="GO:0003684">
    <property type="term" value="F:damaged DNA binding"/>
    <property type="evidence" value="ECO:0007669"/>
    <property type="project" value="InterPro"/>
</dbReference>
<dbReference type="PANTHER" id="PTHR11370:SF5">
    <property type="entry name" value="DNA REPAIR PROTEIN XRCC1"/>
    <property type="match status" value="1"/>
</dbReference>
<dbReference type="Gene3D" id="3.40.50.10190">
    <property type="entry name" value="BRCT domain"/>
    <property type="match status" value="2"/>
</dbReference>
<dbReference type="Gene3D" id="2.60.120.260">
    <property type="entry name" value="Galactose-binding domain-like"/>
    <property type="match status" value="1"/>
</dbReference>
<feature type="compositionally biased region" description="Basic residues" evidence="6">
    <location>
        <begin position="289"/>
        <end position="298"/>
    </location>
</feature>
<name>A0A224YXC9_9ACAR</name>
<keyword evidence="2" id="KW-0677">Repeat</keyword>
<dbReference type="PROSITE" id="PS50172">
    <property type="entry name" value="BRCT"/>
    <property type="match status" value="2"/>
</dbReference>
<feature type="domain" description="BRCT" evidence="7">
    <location>
        <begin position="300"/>
        <end position="388"/>
    </location>
</feature>
<dbReference type="InterPro" id="IPR001357">
    <property type="entry name" value="BRCT_dom"/>
</dbReference>
<dbReference type="Pfam" id="PF00533">
    <property type="entry name" value="BRCT"/>
    <property type="match status" value="1"/>
</dbReference>
<proteinExistence type="predicted"/>
<dbReference type="Pfam" id="PF01834">
    <property type="entry name" value="XRCC1_N"/>
    <property type="match status" value="1"/>
</dbReference>
<protein>
    <submittedName>
        <fullName evidence="8">DNA-repair protein XRCC1</fullName>
    </submittedName>
</protein>
<organism evidence="8">
    <name type="scientific">Rhipicephalus zambeziensis</name>
    <dbReference type="NCBI Taxonomy" id="60191"/>
    <lineage>
        <taxon>Eukaryota</taxon>
        <taxon>Metazoa</taxon>
        <taxon>Ecdysozoa</taxon>
        <taxon>Arthropoda</taxon>
        <taxon>Chelicerata</taxon>
        <taxon>Arachnida</taxon>
        <taxon>Acari</taxon>
        <taxon>Parasitiformes</taxon>
        <taxon>Ixodida</taxon>
        <taxon>Ixodoidea</taxon>
        <taxon>Ixodidae</taxon>
        <taxon>Rhipicephalinae</taxon>
        <taxon>Rhipicephalus</taxon>
        <taxon>Rhipicephalus</taxon>
    </lineage>
</organism>
<reference evidence="8" key="1">
    <citation type="journal article" date="2017" name="Parasit. Vectors">
        <title>Sialotranscriptomics of Rhipicephalus zambeziensis reveals intricate expression profiles of secretory proteins and suggests tight temporal transcriptional regulation during blood-feeding.</title>
        <authorList>
            <person name="de Castro M.H."/>
            <person name="de Klerk D."/>
            <person name="Pienaar R."/>
            <person name="Rees D.J.G."/>
            <person name="Mans B.J."/>
        </authorList>
    </citation>
    <scope>NUCLEOTIDE SEQUENCE</scope>
    <source>
        <tissue evidence="8">Salivary glands</tissue>
    </source>
</reference>
<comment type="subcellular location">
    <subcellularLocation>
        <location evidence="1">Nucleus</location>
    </subcellularLocation>
</comment>
<dbReference type="SUPFAM" id="SSF52113">
    <property type="entry name" value="BRCT domain"/>
    <property type="match status" value="2"/>
</dbReference>
<accession>A0A224YXC9</accession>
<feature type="compositionally biased region" description="Basic and acidic residues" evidence="6">
    <location>
        <begin position="266"/>
        <end position="282"/>
    </location>
</feature>
<keyword evidence="3" id="KW-0227">DNA damage</keyword>
<dbReference type="FunFam" id="2.60.120.260:FF:000025">
    <property type="entry name" value="DNA repair protein XRCC1 isoform X1"/>
    <property type="match status" value="1"/>
</dbReference>
<feature type="region of interest" description="Disordered" evidence="6">
    <location>
        <begin position="390"/>
        <end position="541"/>
    </location>
</feature>
<evidence type="ECO:0000256" key="6">
    <source>
        <dbReference type="SAM" id="MobiDB-lite"/>
    </source>
</evidence>
<dbReference type="FunFam" id="3.40.50.10190:FF:000008">
    <property type="entry name" value="X-ray repair cross complementing 1"/>
    <property type="match status" value="1"/>
</dbReference>
<evidence type="ECO:0000313" key="8">
    <source>
        <dbReference type="EMBL" id="MAA18482.1"/>
    </source>
</evidence>
<keyword evidence="4" id="KW-0234">DNA repair</keyword>
<dbReference type="GO" id="GO:0000012">
    <property type="term" value="P:single strand break repair"/>
    <property type="evidence" value="ECO:0007669"/>
    <property type="project" value="InterPro"/>
</dbReference>
<dbReference type="GO" id="GO:0006303">
    <property type="term" value="P:double-strand break repair via nonhomologous end joining"/>
    <property type="evidence" value="ECO:0007669"/>
    <property type="project" value="InterPro"/>
</dbReference>
<dbReference type="Pfam" id="PF16589">
    <property type="entry name" value="BRCT_2"/>
    <property type="match status" value="1"/>
</dbReference>
<dbReference type="CDD" id="cd17725">
    <property type="entry name" value="BRCT_XRCC1_rpt1"/>
    <property type="match status" value="1"/>
</dbReference>
<feature type="compositionally biased region" description="Acidic residues" evidence="6">
    <location>
        <begin position="484"/>
        <end position="507"/>
    </location>
</feature>
<dbReference type="InterPro" id="IPR002706">
    <property type="entry name" value="Xrcc1_N"/>
</dbReference>